<accession>A0A1U7VTZ9</accession>
<feature type="compositionally biased region" description="Basic residues" evidence="1">
    <location>
        <begin position="79"/>
        <end position="97"/>
    </location>
</feature>
<dbReference type="RefSeq" id="XP_009765879.1">
    <property type="nucleotide sequence ID" value="XM_009767577.1"/>
</dbReference>
<dbReference type="PANTHER" id="PTHR48449">
    <property type="entry name" value="DUF1985 DOMAIN-CONTAINING PROTEIN"/>
    <property type="match status" value="1"/>
</dbReference>
<feature type="compositionally biased region" description="Acidic residues" evidence="1">
    <location>
        <begin position="15"/>
        <end position="27"/>
    </location>
</feature>
<dbReference type="Proteomes" id="UP000189701">
    <property type="component" value="Unplaced"/>
</dbReference>
<feature type="compositionally biased region" description="Basic and acidic residues" evidence="1">
    <location>
        <begin position="28"/>
        <end position="53"/>
    </location>
</feature>
<name>A0A1U7VTZ9_NICSY</name>
<dbReference type="Pfam" id="PF09331">
    <property type="entry name" value="DUF1985"/>
    <property type="match status" value="1"/>
</dbReference>
<evidence type="ECO:0000313" key="4">
    <source>
        <dbReference type="RefSeq" id="XP_009765879.1"/>
    </source>
</evidence>
<protein>
    <submittedName>
        <fullName evidence="4">Stress response protein NST1-like</fullName>
    </submittedName>
</protein>
<feature type="region of interest" description="Disordered" evidence="1">
    <location>
        <begin position="1"/>
        <end position="118"/>
    </location>
</feature>
<feature type="compositionally biased region" description="Acidic residues" evidence="1">
    <location>
        <begin position="106"/>
        <end position="116"/>
    </location>
</feature>
<organism evidence="3 4">
    <name type="scientific">Nicotiana sylvestris</name>
    <name type="common">Wood tobacco</name>
    <name type="synonym">South American tobacco</name>
    <dbReference type="NCBI Taxonomy" id="4096"/>
    <lineage>
        <taxon>Eukaryota</taxon>
        <taxon>Viridiplantae</taxon>
        <taxon>Streptophyta</taxon>
        <taxon>Embryophyta</taxon>
        <taxon>Tracheophyta</taxon>
        <taxon>Spermatophyta</taxon>
        <taxon>Magnoliopsida</taxon>
        <taxon>eudicotyledons</taxon>
        <taxon>Gunneridae</taxon>
        <taxon>Pentapetalae</taxon>
        <taxon>asterids</taxon>
        <taxon>lamiids</taxon>
        <taxon>Solanales</taxon>
        <taxon>Solanaceae</taxon>
        <taxon>Nicotianoideae</taxon>
        <taxon>Nicotianeae</taxon>
        <taxon>Nicotiana</taxon>
    </lineage>
</organism>
<evidence type="ECO:0000313" key="3">
    <source>
        <dbReference type="Proteomes" id="UP000189701"/>
    </source>
</evidence>
<reference evidence="4" key="2">
    <citation type="submission" date="2025-08" db="UniProtKB">
        <authorList>
            <consortium name="RefSeq"/>
        </authorList>
    </citation>
    <scope>IDENTIFICATION</scope>
    <source>
        <tissue evidence="4">Leaf</tissue>
    </source>
</reference>
<dbReference type="InterPro" id="IPR015410">
    <property type="entry name" value="DUF1985"/>
</dbReference>
<keyword evidence="3" id="KW-1185">Reference proteome</keyword>
<proteinExistence type="predicted"/>
<feature type="domain" description="DUF1985" evidence="2">
    <location>
        <begin position="201"/>
        <end position="273"/>
    </location>
</feature>
<feature type="compositionally biased region" description="Acidic residues" evidence="1">
    <location>
        <begin position="66"/>
        <end position="75"/>
    </location>
</feature>
<dbReference type="AlphaFoldDB" id="A0A1U7VTZ9"/>
<reference evidence="3" key="1">
    <citation type="journal article" date="2013" name="Genome Biol.">
        <title>Reference genomes and transcriptomes of Nicotiana sylvestris and Nicotiana tomentosiformis.</title>
        <authorList>
            <person name="Sierro N."/>
            <person name="Battey J.N."/>
            <person name="Ouadi S."/>
            <person name="Bovet L."/>
            <person name="Goepfert S."/>
            <person name="Bakaher N."/>
            <person name="Peitsch M.C."/>
            <person name="Ivanov N.V."/>
        </authorList>
    </citation>
    <scope>NUCLEOTIDE SEQUENCE [LARGE SCALE GENOMIC DNA]</scope>
</reference>
<dbReference type="PANTHER" id="PTHR48449:SF1">
    <property type="entry name" value="DUF1985 DOMAIN-CONTAINING PROTEIN"/>
    <property type="match status" value="1"/>
</dbReference>
<gene>
    <name evidence="4" type="primary">LOC104217351</name>
</gene>
<evidence type="ECO:0000259" key="2">
    <source>
        <dbReference type="Pfam" id="PF09331"/>
    </source>
</evidence>
<sequence>MEVKPLQVVEGGNAGEEEKENENEEEIEKEKEQEIEKEEKEEERKVREEKTNVEEEESKEETTIDEREEETDIDDEASKKKKKKKKRQRQKEKKKRKNDNAPSQSIEDEMPEDESGNCEVEIVKLRSELPPLKYKTFLDDNETFNKKITVRSSLGLAGMGEFRKLLQDEGLENKFRNSPFGHFLDLPERPLLQASIVHGLLLRRVLSEKTQELWFDYKRLPVCFGLREFAIMTRLNCGHSYTNSKLQKYLFDGEELWKIIAKGKRSVTGKMVLELILWIIICQPIEYFK</sequence>
<evidence type="ECO:0000256" key="1">
    <source>
        <dbReference type="SAM" id="MobiDB-lite"/>
    </source>
</evidence>